<evidence type="ECO:0000313" key="2">
    <source>
        <dbReference type="Proteomes" id="UP000187074"/>
    </source>
</evidence>
<dbReference type="AlphaFoldDB" id="A0A1R1AF54"/>
<dbReference type="RefSeq" id="WP_144023541.1">
    <property type="nucleotide sequence ID" value="NZ_MRTF01000027.1"/>
</dbReference>
<accession>A0A1R1AF54</accession>
<dbReference type="Proteomes" id="UP000187074">
    <property type="component" value="Unassembled WGS sequence"/>
</dbReference>
<reference evidence="1 2" key="1">
    <citation type="submission" date="2016-11" db="EMBL/GenBank/DDBJ databases">
        <title>Paenibacillus species isolates.</title>
        <authorList>
            <person name="Beno S.M."/>
        </authorList>
    </citation>
    <scope>NUCLEOTIDE SEQUENCE [LARGE SCALE GENOMIC DNA]</scope>
    <source>
        <strain evidence="1 2">FSL F4-0100</strain>
    </source>
</reference>
<organism evidence="1 2">
    <name type="scientific">Paenibacillus lautus</name>
    <name type="common">Bacillus lautus</name>
    <dbReference type="NCBI Taxonomy" id="1401"/>
    <lineage>
        <taxon>Bacteria</taxon>
        <taxon>Bacillati</taxon>
        <taxon>Bacillota</taxon>
        <taxon>Bacilli</taxon>
        <taxon>Bacillales</taxon>
        <taxon>Paenibacillaceae</taxon>
        <taxon>Paenibacillus</taxon>
    </lineage>
</organism>
<proteinExistence type="predicted"/>
<name>A0A1R1AF54_PAELA</name>
<sequence length="182" mass="21325">MVIRFQILFIRNNEGEVGPFQWNQSSLRDPIIYYEDINQDNQNEIVFINIFDHGTGIILSEAHVIAINSTEVIVEPIQEIIKENIRFSGKQVYLEDRLIYETSKYGDLKAYYDDWINYKVVNGKLIGGVRIGDGRTEQYAGYLEVEYAFYEGKYVVKEIRHIEDDEMQTEGLPLPLTIRKKY</sequence>
<evidence type="ECO:0000313" key="1">
    <source>
        <dbReference type="EMBL" id="OME84204.1"/>
    </source>
</evidence>
<gene>
    <name evidence="1" type="ORF">BK123_33690</name>
</gene>
<comment type="caution">
    <text evidence="1">The sequence shown here is derived from an EMBL/GenBank/DDBJ whole genome shotgun (WGS) entry which is preliminary data.</text>
</comment>
<dbReference type="EMBL" id="MRTF01000027">
    <property type="protein sequence ID" value="OME84204.1"/>
    <property type="molecule type" value="Genomic_DNA"/>
</dbReference>
<protein>
    <submittedName>
        <fullName evidence="1">Uncharacterized protein</fullName>
    </submittedName>
</protein>
<dbReference type="OrthoDB" id="2696313at2"/>